<dbReference type="InterPro" id="IPR050791">
    <property type="entry name" value="Aldo-Keto_reductase"/>
</dbReference>
<dbReference type="PANTHER" id="PTHR43625:SF78">
    <property type="entry name" value="PYRIDOXAL REDUCTASE-RELATED"/>
    <property type="match status" value="1"/>
</dbReference>
<dbReference type="Proteomes" id="UP000019384">
    <property type="component" value="Unassembled WGS sequence"/>
</dbReference>
<dbReference type="RefSeq" id="XP_022457910.1">
    <property type="nucleotide sequence ID" value="XM_022604094.1"/>
</dbReference>
<feature type="domain" description="NADP-dependent oxidoreductase" evidence="2">
    <location>
        <begin position="13"/>
        <end position="310"/>
    </location>
</feature>
<dbReference type="SUPFAM" id="SSF51430">
    <property type="entry name" value="NAD(P)-linked oxidoreductase"/>
    <property type="match status" value="1"/>
</dbReference>
<evidence type="ECO:0000313" key="4">
    <source>
        <dbReference type="Proteomes" id="UP000019384"/>
    </source>
</evidence>
<name>W6MHT1_9ASCO</name>
<dbReference type="Gene3D" id="3.20.20.100">
    <property type="entry name" value="NADP-dependent oxidoreductase domain"/>
    <property type="match status" value="1"/>
</dbReference>
<proteinExistence type="predicted"/>
<dbReference type="OrthoDB" id="37537at2759"/>
<organism evidence="3 4">
    <name type="scientific">Kuraishia capsulata CBS 1993</name>
    <dbReference type="NCBI Taxonomy" id="1382522"/>
    <lineage>
        <taxon>Eukaryota</taxon>
        <taxon>Fungi</taxon>
        <taxon>Dikarya</taxon>
        <taxon>Ascomycota</taxon>
        <taxon>Saccharomycotina</taxon>
        <taxon>Pichiomycetes</taxon>
        <taxon>Pichiales</taxon>
        <taxon>Pichiaceae</taxon>
        <taxon>Kuraishia</taxon>
    </lineage>
</organism>
<dbReference type="GO" id="GO:0016491">
    <property type="term" value="F:oxidoreductase activity"/>
    <property type="evidence" value="ECO:0007669"/>
    <property type="project" value="UniProtKB-KW"/>
</dbReference>
<dbReference type="HOGENOM" id="CLU_023205_2_1_1"/>
<dbReference type="AlphaFoldDB" id="W6MHT1"/>
<dbReference type="PANTHER" id="PTHR43625">
    <property type="entry name" value="AFLATOXIN B1 ALDEHYDE REDUCTASE"/>
    <property type="match status" value="1"/>
</dbReference>
<reference evidence="3" key="1">
    <citation type="submission" date="2013-12" db="EMBL/GenBank/DDBJ databases">
        <authorList>
            <person name="Genoscope - CEA"/>
        </authorList>
    </citation>
    <scope>NUCLEOTIDE SEQUENCE</scope>
    <source>
        <strain evidence="3">CBS 1993</strain>
    </source>
</reference>
<reference evidence="3" key="2">
    <citation type="submission" date="2014-02" db="EMBL/GenBank/DDBJ databases">
        <title>Complete DNA sequence of /Kuraishia capsulata/ illustrates novel genomic features among budding yeasts (/Saccharomycotina/).</title>
        <authorList>
            <person name="Morales L."/>
            <person name="Noel B."/>
            <person name="Porcel B."/>
            <person name="Marcet-Houben M."/>
            <person name="Hullo M-F."/>
            <person name="Sacerdot C."/>
            <person name="Tekaia F."/>
            <person name="Leh-Louis V."/>
            <person name="Despons L."/>
            <person name="Khanna V."/>
            <person name="Aury J-M."/>
            <person name="Barbe V."/>
            <person name="Couloux A."/>
            <person name="Labadie K."/>
            <person name="Pelletier E."/>
            <person name="Souciet J-L."/>
            <person name="Boekhout T."/>
            <person name="Gabaldon T."/>
            <person name="Wincker P."/>
            <person name="Dujon B."/>
        </authorList>
    </citation>
    <scope>NUCLEOTIDE SEQUENCE</scope>
    <source>
        <strain evidence="3">CBS 1993</strain>
    </source>
</reference>
<dbReference type="GeneID" id="34519298"/>
<evidence type="ECO:0000313" key="3">
    <source>
        <dbReference type="EMBL" id="CDK25899.1"/>
    </source>
</evidence>
<dbReference type="STRING" id="1382522.W6MHT1"/>
<evidence type="ECO:0000256" key="1">
    <source>
        <dbReference type="ARBA" id="ARBA00023002"/>
    </source>
</evidence>
<keyword evidence="1" id="KW-0560">Oxidoreductase</keyword>
<dbReference type="GO" id="GO:0005737">
    <property type="term" value="C:cytoplasm"/>
    <property type="evidence" value="ECO:0007669"/>
    <property type="project" value="TreeGrafter"/>
</dbReference>
<accession>W6MHT1</accession>
<dbReference type="CDD" id="cd19077">
    <property type="entry name" value="AKR_AKR8A1-2"/>
    <property type="match status" value="1"/>
</dbReference>
<evidence type="ECO:0000259" key="2">
    <source>
        <dbReference type="Pfam" id="PF00248"/>
    </source>
</evidence>
<keyword evidence="4" id="KW-1185">Reference proteome</keyword>
<dbReference type="InterPro" id="IPR036812">
    <property type="entry name" value="NAD(P)_OxRdtase_dom_sf"/>
</dbReference>
<dbReference type="EMBL" id="HG793126">
    <property type="protein sequence ID" value="CDK25899.1"/>
    <property type="molecule type" value="Genomic_DNA"/>
</dbReference>
<gene>
    <name evidence="3" type="ORF">KUCA_T00001870001</name>
</gene>
<sequence>MSVPIVKVPGTTGLGLMNFTWKPTPTKFEDAFKIMLQAIEQGATFWNAGEFYGMNSSELNLELLQAFFAKYPETRSKVVISVKGGLKQMIPDSSRENLIKSVDNIIRFFPGNYIDLFEPARLDGKVPIEEVVSTLAELVKAGKIRGISLSEVNAETLRRAAKVHQISAVEVEFSLVTRNPLENGLLKTAFENNVTVVAYSPLGRGFLSGHLKSLADLPENDIRRHMDRFNTEEYFNHNLKFLERLEPIAAKKGITLAQLALAWVRYFSGKPGFPQVIPIPSVSTSVERLIENVTDVGLTEAEFKEVQEVVDSFEIKGGRANAMMETFMDM</sequence>
<protein>
    <recommendedName>
        <fullName evidence="2">NADP-dependent oxidoreductase domain-containing protein</fullName>
    </recommendedName>
</protein>
<dbReference type="InterPro" id="IPR023210">
    <property type="entry name" value="NADP_OxRdtase_dom"/>
</dbReference>
<dbReference type="Pfam" id="PF00248">
    <property type="entry name" value="Aldo_ket_red"/>
    <property type="match status" value="1"/>
</dbReference>